<dbReference type="EMBL" id="JACEZU010000016">
    <property type="protein sequence ID" value="MBA5690324.1"/>
    <property type="molecule type" value="Genomic_DNA"/>
</dbReference>
<proteinExistence type="predicted"/>
<dbReference type="NCBIfam" id="TIGR02532">
    <property type="entry name" value="IV_pilin_GFxxxE"/>
    <property type="match status" value="1"/>
</dbReference>
<comment type="caution">
    <text evidence="2">The sequence shown here is derived from an EMBL/GenBank/DDBJ whole genome shotgun (WGS) entry which is preliminary data.</text>
</comment>
<dbReference type="InterPro" id="IPR054402">
    <property type="entry name" value="Tt1218-like_dom"/>
</dbReference>
<evidence type="ECO:0000259" key="1">
    <source>
        <dbReference type="Pfam" id="PF22150"/>
    </source>
</evidence>
<protein>
    <submittedName>
        <fullName evidence="2">Type IV pilus modification protein PilV</fullName>
    </submittedName>
</protein>
<feature type="domain" description="Type IV pilin Tt1218-like" evidence="1">
    <location>
        <begin position="31"/>
        <end position="112"/>
    </location>
</feature>
<dbReference type="Pfam" id="PF22150">
    <property type="entry name" value="Tt1218-like"/>
    <property type="match status" value="1"/>
</dbReference>
<evidence type="ECO:0000313" key="2">
    <source>
        <dbReference type="EMBL" id="MBA5690324.1"/>
    </source>
</evidence>
<dbReference type="Proteomes" id="UP000573499">
    <property type="component" value="Unassembled WGS sequence"/>
</dbReference>
<keyword evidence="3" id="KW-1185">Reference proteome</keyword>
<sequence>MRWTRSRGFTMLEIMVALLVLALGIFCGTGMQLAALRTRHQSALLTQSLHLANSLAERMRANSIAPPLPDAANPYLSFNYDALAEPSPAPPSPLCYALGAHCDRGQLAQFDLYDIKQQVHSSLPAGRALVCRDAGLWQGGRLRWDCTGGAGAPLVVKVGWRGKRPDGTAARDADGAFVPGVAVVVGALP</sequence>
<evidence type="ECO:0000313" key="3">
    <source>
        <dbReference type="Proteomes" id="UP000573499"/>
    </source>
</evidence>
<gene>
    <name evidence="2" type="primary">pilV</name>
    <name evidence="2" type="ORF">H3H39_25075</name>
</gene>
<dbReference type="NCBIfam" id="TIGR02523">
    <property type="entry name" value="type_IV_pilV"/>
    <property type="match status" value="1"/>
</dbReference>
<accession>A0A7W2FEW1</accession>
<name>A0A7W2FEW1_9BURK</name>
<dbReference type="InterPro" id="IPR013362">
    <property type="entry name" value="Pilus_4_PilV"/>
</dbReference>
<organism evidence="2 3">
    <name type="scientific">Rugamonas apoptosis</name>
    <dbReference type="NCBI Taxonomy" id="2758570"/>
    <lineage>
        <taxon>Bacteria</taxon>
        <taxon>Pseudomonadati</taxon>
        <taxon>Pseudomonadota</taxon>
        <taxon>Betaproteobacteria</taxon>
        <taxon>Burkholderiales</taxon>
        <taxon>Oxalobacteraceae</taxon>
        <taxon>Telluria group</taxon>
        <taxon>Rugamonas</taxon>
    </lineage>
</organism>
<dbReference type="Pfam" id="PF07963">
    <property type="entry name" value="N_methyl"/>
    <property type="match status" value="1"/>
</dbReference>
<dbReference type="AlphaFoldDB" id="A0A7W2FEW1"/>
<dbReference type="InterPro" id="IPR012902">
    <property type="entry name" value="N_methyl_site"/>
</dbReference>
<dbReference type="RefSeq" id="WP_182157127.1">
    <property type="nucleotide sequence ID" value="NZ_JACEZU010000016.1"/>
</dbReference>
<reference evidence="2 3" key="1">
    <citation type="submission" date="2020-07" db="EMBL/GenBank/DDBJ databases">
        <title>Novel species isolated from subtropical streams in China.</title>
        <authorList>
            <person name="Lu H."/>
        </authorList>
    </citation>
    <scope>NUCLEOTIDE SEQUENCE [LARGE SCALE GENOMIC DNA]</scope>
    <source>
        <strain evidence="2 3">LX47W</strain>
    </source>
</reference>